<proteinExistence type="predicted"/>
<name>A0A179G5C2_METCM</name>
<organism evidence="1 2">
    <name type="scientific">Pochonia chlamydosporia 170</name>
    <dbReference type="NCBI Taxonomy" id="1380566"/>
    <lineage>
        <taxon>Eukaryota</taxon>
        <taxon>Fungi</taxon>
        <taxon>Dikarya</taxon>
        <taxon>Ascomycota</taxon>
        <taxon>Pezizomycotina</taxon>
        <taxon>Sordariomycetes</taxon>
        <taxon>Hypocreomycetidae</taxon>
        <taxon>Hypocreales</taxon>
        <taxon>Clavicipitaceae</taxon>
        <taxon>Pochonia</taxon>
    </lineage>
</organism>
<sequence>MRSGPTLLVCNLTGFGCQDGHGTRLFMELDQTDWTPFSADTQIDGVNSSCMEGLVNGIRSWGMTRTVACIDTGHFELERMNHERQVESMSCDRCPCWFGGAIGKRGDGDMDNGQAQAFINSLLG</sequence>
<reference evidence="1 2" key="1">
    <citation type="journal article" date="2016" name="PLoS Pathog.">
        <title>Biosynthesis of antibiotic leucinostatins in bio-control fungus Purpureocillium lilacinum and their inhibition on phytophthora revealed by genome mining.</title>
        <authorList>
            <person name="Wang G."/>
            <person name="Liu Z."/>
            <person name="Lin R."/>
            <person name="Li E."/>
            <person name="Mao Z."/>
            <person name="Ling J."/>
            <person name="Yang Y."/>
            <person name="Yin W.B."/>
            <person name="Xie B."/>
        </authorList>
    </citation>
    <scope>NUCLEOTIDE SEQUENCE [LARGE SCALE GENOMIC DNA]</scope>
    <source>
        <strain evidence="1">170</strain>
    </source>
</reference>
<dbReference type="PROSITE" id="PS51257">
    <property type="entry name" value="PROKAR_LIPOPROTEIN"/>
    <property type="match status" value="1"/>
</dbReference>
<dbReference type="EMBL" id="LSBJ02000001">
    <property type="protein sequence ID" value="OAQ72553.2"/>
    <property type="molecule type" value="Genomic_DNA"/>
</dbReference>
<gene>
    <name evidence="1" type="ORF">VFPPC_00496</name>
</gene>
<accession>A0A179G5C2</accession>
<dbReference type="AlphaFoldDB" id="A0A179G5C2"/>
<protein>
    <submittedName>
        <fullName evidence="1">Uncharacterized protein</fullName>
    </submittedName>
</protein>
<evidence type="ECO:0000313" key="1">
    <source>
        <dbReference type="EMBL" id="OAQ72553.2"/>
    </source>
</evidence>
<comment type="caution">
    <text evidence="1">The sequence shown here is derived from an EMBL/GenBank/DDBJ whole genome shotgun (WGS) entry which is preliminary data.</text>
</comment>
<keyword evidence="2" id="KW-1185">Reference proteome</keyword>
<dbReference type="GeneID" id="28844498"/>
<dbReference type="Proteomes" id="UP000078397">
    <property type="component" value="Unassembled WGS sequence"/>
</dbReference>
<dbReference type="RefSeq" id="XP_018148636.2">
    <property type="nucleotide sequence ID" value="XM_018280504.2"/>
</dbReference>
<evidence type="ECO:0000313" key="2">
    <source>
        <dbReference type="Proteomes" id="UP000078397"/>
    </source>
</evidence>
<dbReference type="KEGG" id="pchm:VFPPC_00496"/>